<evidence type="ECO:0000256" key="1">
    <source>
        <dbReference type="SAM" id="MobiDB-lite"/>
    </source>
</evidence>
<evidence type="ECO:0000313" key="3">
    <source>
        <dbReference type="Proteomes" id="UP000735302"/>
    </source>
</evidence>
<comment type="caution">
    <text evidence="2">The sequence shown here is derived from an EMBL/GenBank/DDBJ whole genome shotgun (WGS) entry which is preliminary data.</text>
</comment>
<keyword evidence="3" id="KW-1185">Reference proteome</keyword>
<evidence type="ECO:0000313" key="2">
    <source>
        <dbReference type="EMBL" id="GFN87993.1"/>
    </source>
</evidence>
<dbReference type="EMBL" id="BLXT01001819">
    <property type="protein sequence ID" value="GFN87993.1"/>
    <property type="molecule type" value="Genomic_DNA"/>
</dbReference>
<sequence>MAPMAGRENLREKGHCRSQNGFAINRPLTPQILLELGWIGRLGGKWMLPGHQDRSSGIEPNTDDRARNNNDNNNNNNNNKNDDDDDDDDDDDTQIQSILHSALPVINQELLSTYSNDKALPITSTYT</sequence>
<organism evidence="2 3">
    <name type="scientific">Plakobranchus ocellatus</name>
    <dbReference type="NCBI Taxonomy" id="259542"/>
    <lineage>
        <taxon>Eukaryota</taxon>
        <taxon>Metazoa</taxon>
        <taxon>Spiralia</taxon>
        <taxon>Lophotrochozoa</taxon>
        <taxon>Mollusca</taxon>
        <taxon>Gastropoda</taxon>
        <taxon>Heterobranchia</taxon>
        <taxon>Euthyneura</taxon>
        <taxon>Panpulmonata</taxon>
        <taxon>Sacoglossa</taxon>
        <taxon>Placobranchoidea</taxon>
        <taxon>Plakobranchidae</taxon>
        <taxon>Plakobranchus</taxon>
    </lineage>
</organism>
<reference evidence="2 3" key="1">
    <citation type="journal article" date="2021" name="Elife">
        <title>Chloroplast acquisition without the gene transfer in kleptoplastic sea slugs, Plakobranchus ocellatus.</title>
        <authorList>
            <person name="Maeda T."/>
            <person name="Takahashi S."/>
            <person name="Yoshida T."/>
            <person name="Shimamura S."/>
            <person name="Takaki Y."/>
            <person name="Nagai Y."/>
            <person name="Toyoda A."/>
            <person name="Suzuki Y."/>
            <person name="Arimoto A."/>
            <person name="Ishii H."/>
            <person name="Satoh N."/>
            <person name="Nishiyama T."/>
            <person name="Hasebe M."/>
            <person name="Maruyama T."/>
            <person name="Minagawa J."/>
            <person name="Obokata J."/>
            <person name="Shigenobu S."/>
        </authorList>
    </citation>
    <scope>NUCLEOTIDE SEQUENCE [LARGE SCALE GENOMIC DNA]</scope>
</reference>
<protein>
    <submittedName>
        <fullName evidence="2">Uncharacterized protein</fullName>
    </submittedName>
</protein>
<feature type="compositionally biased region" description="Basic and acidic residues" evidence="1">
    <location>
        <begin position="51"/>
        <end position="68"/>
    </location>
</feature>
<feature type="region of interest" description="Disordered" evidence="1">
    <location>
        <begin position="49"/>
        <end position="95"/>
    </location>
</feature>
<gene>
    <name evidence="2" type="ORF">PoB_001449900</name>
</gene>
<dbReference type="Proteomes" id="UP000735302">
    <property type="component" value="Unassembled WGS sequence"/>
</dbReference>
<name>A0AAV3Z0S1_9GAST</name>
<proteinExistence type="predicted"/>
<dbReference type="AlphaFoldDB" id="A0AAV3Z0S1"/>
<feature type="compositionally biased region" description="Low complexity" evidence="1">
    <location>
        <begin position="69"/>
        <end position="79"/>
    </location>
</feature>
<feature type="compositionally biased region" description="Acidic residues" evidence="1">
    <location>
        <begin position="82"/>
        <end position="93"/>
    </location>
</feature>
<accession>A0AAV3Z0S1</accession>